<evidence type="ECO:0000313" key="2">
    <source>
        <dbReference type="Proteomes" id="UP000235943"/>
    </source>
</evidence>
<protein>
    <submittedName>
        <fullName evidence="1">Uncharacterized protein</fullName>
    </submittedName>
</protein>
<keyword evidence="2" id="KW-1185">Reference proteome</keyword>
<gene>
    <name evidence="1" type="ORF">C1J00_32095</name>
</gene>
<evidence type="ECO:0000313" key="1">
    <source>
        <dbReference type="EMBL" id="PNG18250.1"/>
    </source>
</evidence>
<comment type="caution">
    <text evidence="1">The sequence shown here is derived from an EMBL/GenBank/DDBJ whole genome shotgun (WGS) entry which is preliminary data.</text>
</comment>
<dbReference type="Proteomes" id="UP000235943">
    <property type="component" value="Unassembled WGS sequence"/>
</dbReference>
<sequence length="162" mass="18282">MKRAGRGDEVEEDARVFHRIRRRAKEPSEAQKQCAELYAQLQGQVPPGFGVPAPEPESAEPAAIVDDFLPPELQVPSHDQVEGKMMPWKQPLVLDGEMAACTECGAYRDWLILSTRGEIWLRCRAGHQQQETRIDTAWYNRHSGPADATHATFEDCLRHLGH</sequence>
<reference evidence="1 2" key="1">
    <citation type="submission" date="2018-01" db="EMBL/GenBank/DDBJ databases">
        <title>Draft genome sequence of Streptomyces sp. 13K301.</title>
        <authorList>
            <person name="Sahin N."/>
            <person name="Saygin H."/>
            <person name="Ay H."/>
        </authorList>
    </citation>
    <scope>NUCLEOTIDE SEQUENCE [LARGE SCALE GENOMIC DNA]</scope>
    <source>
        <strain evidence="1 2">13K301</strain>
    </source>
</reference>
<dbReference type="OrthoDB" id="3853525at2"/>
<organism evidence="1 2">
    <name type="scientific">Streptomyces cahuitamycinicus</name>
    <dbReference type="NCBI Taxonomy" id="2070367"/>
    <lineage>
        <taxon>Bacteria</taxon>
        <taxon>Bacillati</taxon>
        <taxon>Actinomycetota</taxon>
        <taxon>Actinomycetes</taxon>
        <taxon>Kitasatosporales</taxon>
        <taxon>Streptomycetaceae</taxon>
        <taxon>Streptomyces</taxon>
    </lineage>
</organism>
<name>A0A2N8TGU0_9ACTN</name>
<dbReference type="AlphaFoldDB" id="A0A2N8TGU0"/>
<dbReference type="EMBL" id="POUC01000339">
    <property type="protein sequence ID" value="PNG18250.1"/>
    <property type="molecule type" value="Genomic_DNA"/>
</dbReference>
<accession>A0A2N8TGU0</accession>
<proteinExistence type="predicted"/>